<dbReference type="InterPro" id="IPR000847">
    <property type="entry name" value="LysR_HTH_N"/>
</dbReference>
<dbReference type="AlphaFoldDB" id="A0A8J3A280"/>
<dbReference type="EMBL" id="BMGZ01000001">
    <property type="protein sequence ID" value="GGH94720.1"/>
    <property type="molecule type" value="Genomic_DNA"/>
</dbReference>
<evidence type="ECO:0000256" key="1">
    <source>
        <dbReference type="ARBA" id="ARBA00009437"/>
    </source>
</evidence>
<evidence type="ECO:0000256" key="2">
    <source>
        <dbReference type="ARBA" id="ARBA00023015"/>
    </source>
</evidence>
<dbReference type="InterPro" id="IPR036390">
    <property type="entry name" value="WH_DNA-bd_sf"/>
</dbReference>
<accession>A0A8J3A280</accession>
<organism evidence="6 8">
    <name type="scientific">Aquisalinus luteolus</name>
    <dbReference type="NCBI Taxonomy" id="1566827"/>
    <lineage>
        <taxon>Bacteria</taxon>
        <taxon>Pseudomonadati</taxon>
        <taxon>Pseudomonadota</taxon>
        <taxon>Alphaproteobacteria</taxon>
        <taxon>Parvularculales</taxon>
        <taxon>Parvularculaceae</taxon>
        <taxon>Aquisalinus</taxon>
    </lineage>
</organism>
<dbReference type="EMBL" id="VCJR02000001">
    <property type="protein sequence ID" value="NHK27203.1"/>
    <property type="molecule type" value="Genomic_DNA"/>
</dbReference>
<comment type="caution">
    <text evidence="6">The sequence shown here is derived from an EMBL/GenBank/DDBJ whole genome shotgun (WGS) entry which is preliminary data.</text>
</comment>
<protein>
    <submittedName>
        <fullName evidence="7">LysR family transcriptional regulator</fullName>
    </submittedName>
</protein>
<evidence type="ECO:0000256" key="3">
    <source>
        <dbReference type="ARBA" id="ARBA00023125"/>
    </source>
</evidence>
<dbReference type="Gene3D" id="3.40.190.10">
    <property type="entry name" value="Periplasmic binding protein-like II"/>
    <property type="match status" value="1"/>
</dbReference>
<evidence type="ECO:0000313" key="9">
    <source>
        <dbReference type="Proteomes" id="UP000818603"/>
    </source>
</evidence>
<dbReference type="Pfam" id="PF00126">
    <property type="entry name" value="HTH_1"/>
    <property type="match status" value="1"/>
</dbReference>
<dbReference type="GO" id="GO:0003700">
    <property type="term" value="F:DNA-binding transcription factor activity"/>
    <property type="evidence" value="ECO:0007669"/>
    <property type="project" value="InterPro"/>
</dbReference>
<dbReference type="RefSeq" id="WP_155138007.1">
    <property type="nucleotide sequence ID" value="NZ_BMGZ01000001.1"/>
</dbReference>
<evidence type="ECO:0000259" key="5">
    <source>
        <dbReference type="PROSITE" id="PS50931"/>
    </source>
</evidence>
<evidence type="ECO:0000256" key="4">
    <source>
        <dbReference type="ARBA" id="ARBA00023163"/>
    </source>
</evidence>
<dbReference type="Gene3D" id="1.10.10.10">
    <property type="entry name" value="Winged helix-like DNA-binding domain superfamily/Winged helix DNA-binding domain"/>
    <property type="match status" value="1"/>
</dbReference>
<reference evidence="7 9" key="2">
    <citation type="submission" date="2020-02" db="EMBL/GenBank/DDBJ databases">
        <title>Genome sequence of Parvularcula flava strain NH6-79.</title>
        <authorList>
            <person name="Abdul Karim M.H."/>
            <person name="Lam M.Q."/>
            <person name="Chen S.J."/>
            <person name="Yahya A."/>
            <person name="Shahir S."/>
            <person name="Shamsir M.S."/>
            <person name="Chong C.S."/>
        </authorList>
    </citation>
    <scope>NUCLEOTIDE SEQUENCE [LARGE SCALE GENOMIC DNA]</scope>
    <source>
        <strain evidence="7 9">NH6-79</strain>
    </source>
</reference>
<dbReference type="Pfam" id="PF03466">
    <property type="entry name" value="LysR_substrate"/>
    <property type="match status" value="1"/>
</dbReference>
<evidence type="ECO:0000313" key="7">
    <source>
        <dbReference type="EMBL" id="NHK27203.1"/>
    </source>
</evidence>
<keyword evidence="4" id="KW-0804">Transcription</keyword>
<comment type="similarity">
    <text evidence="1">Belongs to the LysR transcriptional regulatory family.</text>
</comment>
<evidence type="ECO:0000313" key="8">
    <source>
        <dbReference type="Proteomes" id="UP000621856"/>
    </source>
</evidence>
<keyword evidence="2" id="KW-0805">Transcription regulation</keyword>
<proteinExistence type="inferred from homology"/>
<keyword evidence="3" id="KW-0238">DNA-binding</keyword>
<feature type="domain" description="HTH lysR-type" evidence="5">
    <location>
        <begin position="4"/>
        <end position="61"/>
    </location>
</feature>
<dbReference type="GO" id="GO:0000976">
    <property type="term" value="F:transcription cis-regulatory region binding"/>
    <property type="evidence" value="ECO:0007669"/>
    <property type="project" value="TreeGrafter"/>
</dbReference>
<dbReference type="PANTHER" id="PTHR30126:SF40">
    <property type="entry name" value="HTH-TYPE TRANSCRIPTIONAL REGULATOR GLTR"/>
    <property type="match status" value="1"/>
</dbReference>
<gene>
    <name evidence="7" type="ORF">FF098_004720</name>
    <name evidence="6" type="ORF">GCM10011355_09570</name>
</gene>
<name>A0A8J3A280_9PROT</name>
<dbReference type="PROSITE" id="PS50931">
    <property type="entry name" value="HTH_LYSR"/>
    <property type="match status" value="1"/>
</dbReference>
<evidence type="ECO:0000313" key="6">
    <source>
        <dbReference type="EMBL" id="GGH94720.1"/>
    </source>
</evidence>
<dbReference type="Proteomes" id="UP000621856">
    <property type="component" value="Unassembled WGS sequence"/>
</dbReference>
<keyword evidence="9" id="KW-1185">Reference proteome</keyword>
<dbReference type="SUPFAM" id="SSF46785">
    <property type="entry name" value="Winged helix' DNA-binding domain"/>
    <property type="match status" value="1"/>
</dbReference>
<sequence>MSDFNLTDLHGFGLIASAGGLSPAARRFGVPKATLSRALHRLETAAGAPLFDRVGRGLRLTPLGESLLPAAEKALTLLSTAEEAVRIGQSEPSGRLRIAASALSGQKLLAPVLARLAERYPAVSVTIDTP</sequence>
<dbReference type="InterPro" id="IPR036388">
    <property type="entry name" value="WH-like_DNA-bd_sf"/>
</dbReference>
<dbReference type="Proteomes" id="UP000818603">
    <property type="component" value="Unassembled WGS sequence"/>
</dbReference>
<reference evidence="6" key="3">
    <citation type="submission" date="2020-09" db="EMBL/GenBank/DDBJ databases">
        <authorList>
            <person name="Sun Q."/>
            <person name="Zhou Y."/>
        </authorList>
    </citation>
    <scope>NUCLEOTIDE SEQUENCE</scope>
    <source>
        <strain evidence="6">CGMCC 1.14984</strain>
    </source>
</reference>
<dbReference type="InterPro" id="IPR005119">
    <property type="entry name" value="LysR_subst-bd"/>
</dbReference>
<reference evidence="6" key="1">
    <citation type="journal article" date="2014" name="Int. J. Syst. Evol. Microbiol.">
        <title>Complete genome sequence of Corynebacterium casei LMG S-19264T (=DSM 44701T), isolated from a smear-ripened cheese.</title>
        <authorList>
            <consortium name="US DOE Joint Genome Institute (JGI-PGF)"/>
            <person name="Walter F."/>
            <person name="Albersmeier A."/>
            <person name="Kalinowski J."/>
            <person name="Ruckert C."/>
        </authorList>
    </citation>
    <scope>NUCLEOTIDE SEQUENCE</scope>
    <source>
        <strain evidence="6">CGMCC 1.14984</strain>
    </source>
</reference>
<dbReference type="PANTHER" id="PTHR30126">
    <property type="entry name" value="HTH-TYPE TRANSCRIPTIONAL REGULATOR"/>
    <property type="match status" value="1"/>
</dbReference>